<dbReference type="Proteomes" id="UP000509303">
    <property type="component" value="Chromosome"/>
</dbReference>
<dbReference type="InterPro" id="IPR023577">
    <property type="entry name" value="CYTH_domain"/>
</dbReference>
<keyword evidence="4" id="KW-1185">Reference proteome</keyword>
<gene>
    <name evidence="2" type="ORF">HUT08_00135</name>
    <name evidence="3" type="ORF">HUT08_36290</name>
</gene>
<name>A0A7H8N161_9ACTN</name>
<evidence type="ECO:0000259" key="1">
    <source>
        <dbReference type="Pfam" id="PF01928"/>
    </source>
</evidence>
<dbReference type="EMBL" id="CP054929">
    <property type="protein sequence ID" value="QKW48215.1"/>
    <property type="molecule type" value="Genomic_DNA"/>
</dbReference>
<dbReference type="Gene3D" id="2.40.320.10">
    <property type="entry name" value="Hypothetical Protein Pfu-838710-001"/>
    <property type="match status" value="1"/>
</dbReference>
<dbReference type="EMBL" id="CP054929">
    <property type="protein sequence ID" value="QKW54115.1"/>
    <property type="molecule type" value="Genomic_DNA"/>
</dbReference>
<dbReference type="SUPFAM" id="SSF55154">
    <property type="entry name" value="CYTH-like phosphatases"/>
    <property type="match status" value="1"/>
</dbReference>
<dbReference type="Pfam" id="PF01928">
    <property type="entry name" value="CYTH"/>
    <property type="match status" value="1"/>
</dbReference>
<dbReference type="AlphaFoldDB" id="A0A7H8N161"/>
<feature type="domain" description="CYTH" evidence="1">
    <location>
        <begin position="46"/>
        <end position="149"/>
    </location>
</feature>
<protein>
    <submittedName>
        <fullName evidence="2">CYTH domain-containing protein</fullName>
    </submittedName>
</protein>
<reference evidence="2 4" key="1">
    <citation type="submission" date="2020-06" db="EMBL/GenBank/DDBJ databases">
        <title>Genome mining for natural products.</title>
        <authorList>
            <person name="Zhang B."/>
            <person name="Shi J."/>
            <person name="Ge H."/>
        </authorList>
    </citation>
    <scope>NUCLEOTIDE SEQUENCE [LARGE SCALE GENOMIC DNA]</scope>
    <source>
        <strain evidence="2 4">NA00687</strain>
    </source>
</reference>
<dbReference type="RefSeq" id="WP_176159912.1">
    <property type="nucleotide sequence ID" value="NZ_CP054929.1"/>
</dbReference>
<organism evidence="2 4">
    <name type="scientific">Streptomyces buecherae</name>
    <dbReference type="NCBI Taxonomy" id="2763006"/>
    <lineage>
        <taxon>Bacteria</taxon>
        <taxon>Bacillati</taxon>
        <taxon>Actinomycetota</taxon>
        <taxon>Actinomycetes</taxon>
        <taxon>Kitasatosporales</taxon>
        <taxon>Streptomycetaceae</taxon>
        <taxon>Streptomyces</taxon>
    </lineage>
</organism>
<accession>A0A7H8N161</accession>
<sequence>MKEQSDDREREFKFEYADDLDFLIDCMRSMATPERPLITFPPHAVMDVYFDNRDRDFFKAGSTLRLRKRRINPGWTLNFKTPPLADEHDFHDRREVITRVKVNEALGYQEQHIPGLAWQCAIELARAREFDEHLLPSVHLITWRTGWTIRPGDLGDRQSNYIYLYRDEVTAYALDGQRPDWIIQYGALDYTTATPRSVSFTGFEVESSGRSENEEARAVDAMRSVARRLSGDPRVLRITANKYQKALELLS</sequence>
<proteinExistence type="predicted"/>
<evidence type="ECO:0000313" key="4">
    <source>
        <dbReference type="Proteomes" id="UP000509303"/>
    </source>
</evidence>
<evidence type="ECO:0000313" key="2">
    <source>
        <dbReference type="EMBL" id="QKW48215.1"/>
    </source>
</evidence>
<evidence type="ECO:0000313" key="3">
    <source>
        <dbReference type="EMBL" id="QKW54115.1"/>
    </source>
</evidence>
<dbReference type="InterPro" id="IPR033469">
    <property type="entry name" value="CYTH-like_dom_sf"/>
</dbReference>